<dbReference type="SUPFAM" id="SSF47336">
    <property type="entry name" value="ACP-like"/>
    <property type="match status" value="1"/>
</dbReference>
<feature type="domain" description="Carrier" evidence="1">
    <location>
        <begin position="7"/>
        <end position="84"/>
    </location>
</feature>
<reference evidence="2 3" key="1">
    <citation type="submission" date="2024-10" db="EMBL/GenBank/DDBJ databases">
        <title>The Natural Products Discovery Center: Release of the First 8490 Sequenced Strains for Exploring Actinobacteria Biosynthetic Diversity.</title>
        <authorList>
            <person name="Kalkreuter E."/>
            <person name="Kautsar S.A."/>
            <person name="Yang D."/>
            <person name="Bader C.D."/>
            <person name="Teijaro C.N."/>
            <person name="Fluegel L."/>
            <person name="Davis C.M."/>
            <person name="Simpson J.R."/>
            <person name="Lauterbach L."/>
            <person name="Steele A.D."/>
            <person name="Gui C."/>
            <person name="Meng S."/>
            <person name="Li G."/>
            <person name="Viehrig K."/>
            <person name="Ye F."/>
            <person name="Su P."/>
            <person name="Kiefer A.F."/>
            <person name="Nichols A."/>
            <person name="Cepeda A.J."/>
            <person name="Yan W."/>
            <person name="Fan B."/>
            <person name="Jiang Y."/>
            <person name="Adhikari A."/>
            <person name="Zheng C.-J."/>
            <person name="Schuster L."/>
            <person name="Cowan T.M."/>
            <person name="Smanski M.J."/>
            <person name="Chevrette M.G."/>
            <person name="De Carvalho L.P.S."/>
            <person name="Shen B."/>
        </authorList>
    </citation>
    <scope>NUCLEOTIDE SEQUENCE [LARGE SCALE GENOMIC DNA]</scope>
    <source>
        <strain evidence="2 3">NPDC019275</strain>
    </source>
</reference>
<evidence type="ECO:0000313" key="3">
    <source>
        <dbReference type="Proteomes" id="UP001611415"/>
    </source>
</evidence>
<evidence type="ECO:0000313" key="2">
    <source>
        <dbReference type="EMBL" id="MFI2473092.1"/>
    </source>
</evidence>
<sequence>MSDEGTQPHPELVERLVRHFSVVTATELGPDDDYFGMGLVNSLRALEIVAYLERTFGFEIDIEDLDLDNFRTARRAAAFVTRKGGLTADLGAGR</sequence>
<dbReference type="EMBL" id="JBIRYO010000003">
    <property type="protein sequence ID" value="MFI2473092.1"/>
    <property type="molecule type" value="Genomic_DNA"/>
</dbReference>
<dbReference type="Pfam" id="PF00550">
    <property type="entry name" value="PP-binding"/>
    <property type="match status" value="1"/>
</dbReference>
<dbReference type="PROSITE" id="PS50075">
    <property type="entry name" value="CARRIER"/>
    <property type="match status" value="1"/>
</dbReference>
<keyword evidence="3" id="KW-1185">Reference proteome</keyword>
<protein>
    <submittedName>
        <fullName evidence="2">Acyl carrier protein</fullName>
    </submittedName>
</protein>
<accession>A0ABW7WW65</accession>
<comment type="caution">
    <text evidence="2">The sequence shown here is derived from an EMBL/GenBank/DDBJ whole genome shotgun (WGS) entry which is preliminary data.</text>
</comment>
<dbReference type="InterPro" id="IPR036736">
    <property type="entry name" value="ACP-like_sf"/>
</dbReference>
<dbReference type="RefSeq" id="WP_397091638.1">
    <property type="nucleotide sequence ID" value="NZ_JBIRYO010000003.1"/>
</dbReference>
<evidence type="ECO:0000259" key="1">
    <source>
        <dbReference type="PROSITE" id="PS50075"/>
    </source>
</evidence>
<organism evidence="2 3">
    <name type="scientific">Nocardia xishanensis</name>
    <dbReference type="NCBI Taxonomy" id="238964"/>
    <lineage>
        <taxon>Bacteria</taxon>
        <taxon>Bacillati</taxon>
        <taxon>Actinomycetota</taxon>
        <taxon>Actinomycetes</taxon>
        <taxon>Mycobacteriales</taxon>
        <taxon>Nocardiaceae</taxon>
        <taxon>Nocardia</taxon>
    </lineage>
</organism>
<name>A0ABW7WW65_9NOCA</name>
<proteinExistence type="predicted"/>
<dbReference type="InterPro" id="IPR009081">
    <property type="entry name" value="PP-bd_ACP"/>
</dbReference>
<dbReference type="Gene3D" id="1.10.1200.10">
    <property type="entry name" value="ACP-like"/>
    <property type="match status" value="1"/>
</dbReference>
<gene>
    <name evidence="2" type="ORF">ACH49W_06900</name>
</gene>
<dbReference type="Proteomes" id="UP001611415">
    <property type="component" value="Unassembled WGS sequence"/>
</dbReference>